<dbReference type="GO" id="GO:0008483">
    <property type="term" value="F:transaminase activity"/>
    <property type="evidence" value="ECO:0007669"/>
    <property type="project" value="UniProtKB-KW"/>
</dbReference>
<accession>A0A5C0XRV8</accession>
<dbReference type="SUPFAM" id="SSF50998">
    <property type="entry name" value="Quinoprotein alcohol dehydrogenase-like"/>
    <property type="match status" value="1"/>
</dbReference>
<dbReference type="OrthoDB" id="97637at2157"/>
<dbReference type="SUPFAM" id="SSF69304">
    <property type="entry name" value="Tricorn protease N-terminal domain"/>
    <property type="match status" value="1"/>
</dbReference>
<dbReference type="RefSeq" id="WP_011013046.1">
    <property type="nucleotide sequence ID" value="NC_003413.1"/>
</dbReference>
<sequence length="459" mass="53008">MKRIFKVTFMFFILLSPELTIAYTTVNPLWSLNTQVKSIDVSKDYVLIISDALYLFDKVGNEILEMPTPLWAGLVDENLVILENANKTIHVTWIDLANKSSTSYAIKIKNFPPWIIAKGEKYVVVLDFEPGGNSTFYVLDKYGIAWKLRYAMAVKEIKVKNESIYVRSFSNIYKFKEKREWVIDFPICIFPRSFDVYNNFTAVFLNNGTLLMTKNAKKVWSKNIEFNWARIYECAYATYLSPLYANLGFLGDKLLVAIDNKIMLYDINGTILWSFKLDGNITKLVTSNFLAIAITSNRIYFISKDGVLGSYLINVKHARVSNLNAVIVDSKTIYFFTFEPFVTITDVDKNIGRKIFANKPIDLQIVLGKAAAKFVNATFTRDTMKFNGNIYRSIWRKKDYCIIQPEDRRIFILGTHRFGTEACLLYYKVRKTKEITLLKWEDSNGNSKVELNEIEVIIQ</sequence>
<proteinExistence type="predicted"/>
<dbReference type="GeneID" id="41713727"/>
<dbReference type="Proteomes" id="UP000324354">
    <property type="component" value="Chromosome"/>
</dbReference>
<dbReference type="GeneID" id="13301273"/>
<reference evidence="1 2" key="1">
    <citation type="submission" date="2017-08" db="EMBL/GenBank/DDBJ databases">
        <title>Resequencing and Reannotation of the genome of Pyrococcus furiosus type strain DSM3638.</title>
        <authorList>
            <person name="Reichelt R.M."/>
            <person name="Bunk B."/>
        </authorList>
    </citation>
    <scope>NUCLEOTIDE SEQUENCE [LARGE SCALE GENOMIC DNA]</scope>
    <source>
        <strain evidence="1 2">DSM 3638</strain>
    </source>
</reference>
<name>A0A5C0XRV8_PYRFU</name>
<evidence type="ECO:0000313" key="2">
    <source>
        <dbReference type="Proteomes" id="UP000324354"/>
    </source>
</evidence>
<dbReference type="EMBL" id="CP023154">
    <property type="protein sequence ID" value="QEK79501.1"/>
    <property type="molecule type" value="Genomic_DNA"/>
</dbReference>
<keyword evidence="1" id="KW-0032">Aminotransferase</keyword>
<evidence type="ECO:0000313" key="1">
    <source>
        <dbReference type="EMBL" id="QEK79501.1"/>
    </source>
</evidence>
<gene>
    <name evidence="1" type="ORF">PFDSM3638_09590</name>
</gene>
<dbReference type="AlphaFoldDB" id="A0A5C0XRV8"/>
<keyword evidence="1" id="KW-0808">Transferase</keyword>
<organism evidence="1 2">
    <name type="scientific">Pyrococcus furiosus (strain ATCC 43587 / DSM 3638 / JCM 8422 / Vc1)</name>
    <dbReference type="NCBI Taxonomy" id="186497"/>
    <lineage>
        <taxon>Archaea</taxon>
        <taxon>Methanobacteriati</taxon>
        <taxon>Methanobacteriota</taxon>
        <taxon>Thermococci</taxon>
        <taxon>Thermococcales</taxon>
        <taxon>Thermococcaceae</taxon>
        <taxon>Pyrococcus</taxon>
    </lineage>
</organism>
<dbReference type="InterPro" id="IPR011047">
    <property type="entry name" value="Quinoprotein_ADH-like_sf"/>
</dbReference>
<protein>
    <submittedName>
        <fullName evidence="1">Adenosylmethionine-8-amino-7-oxononanoate aminotransferase</fullName>
    </submittedName>
</protein>